<dbReference type="PANTHER" id="PTHR14343">
    <property type="entry name" value="VWFA DOMAIN-CONTAINING PROTEIN"/>
    <property type="match status" value="1"/>
</dbReference>
<name>A0A8K0EII7_BRALA</name>
<dbReference type="InterPro" id="IPR032770">
    <property type="entry name" value="DUF4537"/>
</dbReference>
<feature type="region of interest" description="Disordered" evidence="2">
    <location>
        <begin position="588"/>
        <end position="638"/>
    </location>
</feature>
<feature type="region of interest" description="Disordered" evidence="2">
    <location>
        <begin position="749"/>
        <end position="779"/>
    </location>
</feature>
<dbReference type="SUPFAM" id="SSF53300">
    <property type="entry name" value="vWA-like"/>
    <property type="match status" value="1"/>
</dbReference>
<dbReference type="InterPro" id="IPR002035">
    <property type="entry name" value="VWF_A"/>
</dbReference>
<feature type="region of interest" description="Disordered" evidence="2">
    <location>
        <begin position="658"/>
        <end position="692"/>
    </location>
</feature>
<dbReference type="Proteomes" id="UP000838412">
    <property type="component" value="Chromosome 18"/>
</dbReference>
<evidence type="ECO:0000259" key="3">
    <source>
        <dbReference type="Pfam" id="PF13768"/>
    </source>
</evidence>
<protein>
    <submittedName>
        <fullName evidence="5">C11orf16 protein</fullName>
    </submittedName>
</protein>
<evidence type="ECO:0000313" key="5">
    <source>
        <dbReference type="EMBL" id="CAH1250089.1"/>
    </source>
</evidence>
<feature type="region of interest" description="Disordered" evidence="2">
    <location>
        <begin position="1043"/>
        <end position="1082"/>
    </location>
</feature>
<feature type="compositionally biased region" description="Polar residues" evidence="2">
    <location>
        <begin position="590"/>
        <end position="602"/>
    </location>
</feature>
<feature type="domain" description="DUF4537" evidence="4">
    <location>
        <begin position="296"/>
        <end position="428"/>
    </location>
</feature>
<dbReference type="PANTHER" id="PTHR14343:SF5">
    <property type="entry name" value="DUF4537 DOMAIN-CONTAINING PROTEIN"/>
    <property type="match status" value="1"/>
</dbReference>
<feature type="region of interest" description="Disordered" evidence="2">
    <location>
        <begin position="712"/>
        <end position="731"/>
    </location>
</feature>
<dbReference type="Gene3D" id="3.40.50.410">
    <property type="entry name" value="von Willebrand factor, type A domain"/>
    <property type="match status" value="1"/>
</dbReference>
<proteinExistence type="predicted"/>
<feature type="region of interest" description="Disordered" evidence="2">
    <location>
        <begin position="1130"/>
        <end position="1160"/>
    </location>
</feature>
<evidence type="ECO:0000313" key="6">
    <source>
        <dbReference type="Proteomes" id="UP000838412"/>
    </source>
</evidence>
<feature type="compositionally biased region" description="Polar residues" evidence="2">
    <location>
        <begin position="1047"/>
        <end position="1077"/>
    </location>
</feature>
<accession>A0A8K0EII7</accession>
<dbReference type="EMBL" id="OV696703">
    <property type="protein sequence ID" value="CAH1250089.1"/>
    <property type="molecule type" value="Genomic_DNA"/>
</dbReference>
<reference evidence="5" key="1">
    <citation type="submission" date="2022-01" db="EMBL/GenBank/DDBJ databases">
        <authorList>
            <person name="Braso-Vives M."/>
        </authorList>
    </citation>
    <scope>NUCLEOTIDE SEQUENCE</scope>
</reference>
<evidence type="ECO:0000259" key="4">
    <source>
        <dbReference type="Pfam" id="PF15057"/>
    </source>
</evidence>
<evidence type="ECO:0000256" key="1">
    <source>
        <dbReference type="SAM" id="Coils"/>
    </source>
</evidence>
<dbReference type="InterPro" id="IPR036465">
    <property type="entry name" value="vWFA_dom_sf"/>
</dbReference>
<keyword evidence="6" id="KW-1185">Reference proteome</keyword>
<sequence length="1377" mass="156388">MTAAPVLAGRGFPTMFGEIRDQNVTFCVDTSGSMYNNLSVVKDHLTEALLKVAYTAPDKMFNIIEFSTEVDQWADRMVKCTPHTVTRAAGWIRALTPKTGTNTLDALLTALGDPECTAVYLVTDGLPDQAPHDILQHVAYSSRGRPIHCIFLTHTFADAAAHDFLQDVAVQTRGSFHIITLTVEGNVHRVTPVYRADHSGKRPLGGPLYPPLKSSSVMTRLDHNPFLEGTDPTPIVTYTPWEPVVSYAPLETVVTVPSVATGTYTRPLKLRNTITGKIVDMTSLEFSPSASLIMRGTRVLARRDEDGYYYMGTVANQLPDAKGRFMIEFDKVPTLKSRMQETGIYDMIAHLDAFRHKIVPGDKVLAPWEVTGQRFGPGSVLEGVERRFEDNIDDDEDLVVTFWNGKTESVPRHKAIWIPLMLYERVIFELQMPVAAREKFLEANPGWPYESPPGYPSTYIVGDPVEFTPPKPARIKSPHLVSSTRQSYMPTHYPTYPYPWYWYPVVPSALETKDDGKIPGANVTKDQLNRKVLQQLRENKLLLDDTREEMKDLRRSIKKSKSIDSGLSSLSDYEDWYEYEDFTPRDKSTNTDWSLYKETQGTQKDERPPWRYWSRTPRSPVSKAPHPPTSKPTKRYPAFRDTTVDTPMELLRGPNDEQVVEPPVVPRGSYGQTNSCRLTPARPYTAPGGGNERRVTVVTGPNDYDYSVFNTVNHSQPPAQPPQGPPNKSSAFQNVDHTFRRSINMREAMMHPQPPPASPYLAQRQDESSALSSKSVVEPGSEDMQLVPIENFKDSESEQNNMQIMSFTDGSENKTVRFTTIKGSPDHERRLMLQTKSEQSVQCRKGSKSKARHVLESFENSNGTNIRSLKERENFSVKSIELLHVYGNSLENEVKSILSGKKVSKSKDVRMSDVLETAHGRVACDVDLKEKSTSKDTEFCWESKNLENHSMQGLRVASDSNRKSATAHVVSEDEFGRTTRNYKTSEKYDKERINPVYHVSECPQMVKAKEVQQTRMSKAKTANLSETTETEFGTCLQELHMSEKSSKLQSTQSTLARDVSQLQVKSSSGPSHNTPPSSWDKEEMSLTQSWLLAGWKPNYNSYGVVTHKCTKLTPSRVGTTDLTMVPAQTAVQDSVPSSEVVPEHIPKPPPPKQRAGLPNNSKGYPLHETMGRNQNILGQEEAENTLSEFRRRREMLRRQSEHRQKSEAEEKAAAIQAAKRQQALQFIKQDIDRHESNEKKVHNAIEAKRCVTNSIQQYEKNREDVHFQRDQERVAALQQRQVRHEVLQQQRMQEKDDTVRRRREGHEARIAMHNLESEIKYDIEQGKLQTRDVRRKIAESQRREFFHKKEMAAQEKKNLKATLDEQKLQMYRSHVLP</sequence>
<dbReference type="OrthoDB" id="6241467at2759"/>
<evidence type="ECO:0000256" key="2">
    <source>
        <dbReference type="SAM" id="MobiDB-lite"/>
    </source>
</evidence>
<feature type="domain" description="VWFA" evidence="3">
    <location>
        <begin position="23"/>
        <end position="177"/>
    </location>
</feature>
<organism evidence="5 6">
    <name type="scientific">Branchiostoma lanceolatum</name>
    <name type="common">Common lancelet</name>
    <name type="synonym">Amphioxus lanceolatum</name>
    <dbReference type="NCBI Taxonomy" id="7740"/>
    <lineage>
        <taxon>Eukaryota</taxon>
        <taxon>Metazoa</taxon>
        <taxon>Chordata</taxon>
        <taxon>Cephalochordata</taxon>
        <taxon>Leptocardii</taxon>
        <taxon>Amphioxiformes</taxon>
        <taxon>Branchiostomatidae</taxon>
        <taxon>Branchiostoma</taxon>
    </lineage>
</organism>
<dbReference type="Pfam" id="PF13768">
    <property type="entry name" value="VWA_3"/>
    <property type="match status" value="1"/>
</dbReference>
<gene>
    <name evidence="5" type="primary">C11orf16</name>
    <name evidence="5" type="ORF">BLAG_LOCUS10952</name>
</gene>
<feature type="coiled-coil region" evidence="1">
    <location>
        <begin position="533"/>
        <end position="563"/>
    </location>
</feature>
<dbReference type="Pfam" id="PF15057">
    <property type="entry name" value="DUF4537"/>
    <property type="match status" value="1"/>
</dbReference>
<keyword evidence="1" id="KW-0175">Coiled coil</keyword>